<feature type="compositionally biased region" description="Polar residues" evidence="2">
    <location>
        <begin position="374"/>
        <end position="395"/>
    </location>
</feature>
<dbReference type="OrthoDB" id="4088568at2759"/>
<reference evidence="3" key="1">
    <citation type="journal article" date="2016" name="Proc. Natl. Acad. Sci. U.S.A.">
        <title>Lipid metabolic changes in an early divergent fungus govern the establishment of a mutualistic symbiosis with endobacteria.</title>
        <authorList>
            <person name="Lastovetsky O.A."/>
            <person name="Gaspar M.L."/>
            <person name="Mondo S.J."/>
            <person name="LaButti K.M."/>
            <person name="Sandor L."/>
            <person name="Grigoriev I.V."/>
            <person name="Henry S.A."/>
            <person name="Pawlowska T.E."/>
        </authorList>
    </citation>
    <scope>NUCLEOTIDE SEQUENCE [LARGE SCALE GENOMIC DNA]</scope>
    <source>
        <strain evidence="3">ATCC 52814</strain>
    </source>
</reference>
<dbReference type="AlphaFoldDB" id="A0A1X0RIH1"/>
<accession>A0A1X0RIH1</accession>
<dbReference type="Proteomes" id="UP000242414">
    <property type="component" value="Unassembled WGS sequence"/>
</dbReference>
<name>A0A1X0RIH1_RHIZD</name>
<evidence type="ECO:0000256" key="2">
    <source>
        <dbReference type="SAM" id="MobiDB-lite"/>
    </source>
</evidence>
<feature type="coiled-coil region" evidence="1">
    <location>
        <begin position="473"/>
        <end position="522"/>
    </location>
</feature>
<feature type="compositionally biased region" description="Basic and acidic residues" evidence="2">
    <location>
        <begin position="236"/>
        <end position="254"/>
    </location>
</feature>
<feature type="region of interest" description="Disordered" evidence="2">
    <location>
        <begin position="371"/>
        <end position="395"/>
    </location>
</feature>
<proteinExistence type="predicted"/>
<protein>
    <submittedName>
        <fullName evidence="3">Uncharacterized protein</fullName>
    </submittedName>
</protein>
<evidence type="ECO:0000256" key="1">
    <source>
        <dbReference type="SAM" id="Coils"/>
    </source>
</evidence>
<keyword evidence="1" id="KW-0175">Coiled coil</keyword>
<gene>
    <name evidence="3" type="ORF">BCV72DRAFT_219543</name>
</gene>
<organism evidence="3">
    <name type="scientific">Rhizopus microsporus var. microsporus</name>
    <dbReference type="NCBI Taxonomy" id="86635"/>
    <lineage>
        <taxon>Eukaryota</taxon>
        <taxon>Fungi</taxon>
        <taxon>Fungi incertae sedis</taxon>
        <taxon>Mucoromycota</taxon>
        <taxon>Mucoromycotina</taxon>
        <taxon>Mucoromycetes</taxon>
        <taxon>Mucorales</taxon>
        <taxon>Mucorineae</taxon>
        <taxon>Rhizopodaceae</taxon>
        <taxon>Rhizopus</taxon>
    </lineage>
</organism>
<dbReference type="EMBL" id="KV921855">
    <property type="protein sequence ID" value="ORE11794.1"/>
    <property type="molecule type" value="Genomic_DNA"/>
</dbReference>
<dbReference type="VEuPathDB" id="FungiDB:BCV72DRAFT_219543"/>
<feature type="region of interest" description="Disordered" evidence="2">
    <location>
        <begin position="236"/>
        <end position="255"/>
    </location>
</feature>
<sequence>MSYIQRQRTRLRMMNKASSVSSSSDLIVPSIEESLQDWLSRDNSCTYLLDICRCCNKSNCDNLQTLILGIQKLEEDARLAAEIGQSLLNKHEQYVIESNEVISGLESQVQESQEKIHELEQLLIQSDTVKYDLEQEKNKLNWEWQKTQKMLDDTLLDVESYHQRINQLTSELDSKTREIDKLKKIMAHQAGAREDHLRFALEDMKQELANSKKAELCLESKYKKLKEKYDQLYEEKKQLTNDQEPSERLRKDPNKITASSLLLNNNSYIHSPTELIPSDYNNNNNHYVELIKELVSANNKLRTDLLTCKDLLSESRTEAVGLIAKIEQDYIDDDDTTMTDQQEIWPQSNITCDTVSSSAVVHHHYHYHMRNNKGKPSSLSSNQTPCQPTENSTEAMSPYRHLHHQLCVLLERLQQTDTRALNRKLRRAFDIFDLSSMSNSIIENILTAEINELAHVFPCHSKEQDFSLLVQVAQDMLKEIGQLRTNINDLQVEYVKKVEEIDNRLEQELMKKKYQKEQAKKKNTALTWLSSVFQKSTASSNNKIIQQHEIIIHPPAIIIPSPPSNKIEEYRNGPASSYPIRSSLPSAKRRNNYALHASQSAILPVQKSVYVKKRRSSVIISSGDATTWLGNKINQ</sequence>
<evidence type="ECO:0000313" key="3">
    <source>
        <dbReference type="EMBL" id="ORE11794.1"/>
    </source>
</evidence>